<comment type="caution">
    <text evidence="2">The sequence shown here is derived from an EMBL/GenBank/DDBJ whole genome shotgun (WGS) entry which is preliminary data.</text>
</comment>
<reference evidence="2" key="1">
    <citation type="journal article" date="2023" name="Science">
        <title>Genome structures resolve the early diversification of teleost fishes.</title>
        <authorList>
            <person name="Parey E."/>
            <person name="Louis A."/>
            <person name="Montfort J."/>
            <person name="Bouchez O."/>
            <person name="Roques C."/>
            <person name="Iampietro C."/>
            <person name="Lluch J."/>
            <person name="Castinel A."/>
            <person name="Donnadieu C."/>
            <person name="Desvignes T."/>
            <person name="Floi Bucao C."/>
            <person name="Jouanno E."/>
            <person name="Wen M."/>
            <person name="Mejri S."/>
            <person name="Dirks R."/>
            <person name="Jansen H."/>
            <person name="Henkel C."/>
            <person name="Chen W.J."/>
            <person name="Zahm M."/>
            <person name="Cabau C."/>
            <person name="Klopp C."/>
            <person name="Thompson A.W."/>
            <person name="Robinson-Rechavi M."/>
            <person name="Braasch I."/>
            <person name="Lecointre G."/>
            <person name="Bobe J."/>
            <person name="Postlethwait J.H."/>
            <person name="Berthelot C."/>
            <person name="Roest Crollius H."/>
            <person name="Guiguen Y."/>
        </authorList>
    </citation>
    <scope>NUCLEOTIDE SEQUENCE</scope>
    <source>
        <strain evidence="2">WJC10195</strain>
    </source>
</reference>
<sequence>MSASVMVAGPVVAVKTPCSHGDDTPHLSINRGTVGVRGAGASQTLAPGLSHSRDAAWHCGTLGGRTPRDVADMPGWGVRRPDRKDRPAGRGALVDFEFWTFVDESLRKGARTGQAERGFCARRAKRPRRDQLETAAHFVAGDHSPEIRAAGNW</sequence>
<protein>
    <submittedName>
        <fullName evidence="2">Uncharacterized protein</fullName>
    </submittedName>
</protein>
<dbReference type="Proteomes" id="UP001152622">
    <property type="component" value="Chromosome 15"/>
</dbReference>
<feature type="region of interest" description="Disordered" evidence="1">
    <location>
        <begin position="62"/>
        <end position="89"/>
    </location>
</feature>
<name>A0A9Q1IIE3_SYNKA</name>
<keyword evidence="3" id="KW-1185">Reference proteome</keyword>
<accession>A0A9Q1IIE3</accession>
<proteinExistence type="predicted"/>
<dbReference type="EMBL" id="JAINUF010000015">
    <property type="protein sequence ID" value="KAJ8341685.1"/>
    <property type="molecule type" value="Genomic_DNA"/>
</dbReference>
<dbReference type="AlphaFoldDB" id="A0A9Q1IIE3"/>
<gene>
    <name evidence="2" type="ORF">SKAU_G00339760</name>
</gene>
<feature type="compositionally biased region" description="Basic and acidic residues" evidence="1">
    <location>
        <begin position="79"/>
        <end position="88"/>
    </location>
</feature>
<organism evidence="2 3">
    <name type="scientific">Synaphobranchus kaupii</name>
    <name type="common">Kaup's arrowtooth eel</name>
    <dbReference type="NCBI Taxonomy" id="118154"/>
    <lineage>
        <taxon>Eukaryota</taxon>
        <taxon>Metazoa</taxon>
        <taxon>Chordata</taxon>
        <taxon>Craniata</taxon>
        <taxon>Vertebrata</taxon>
        <taxon>Euteleostomi</taxon>
        <taxon>Actinopterygii</taxon>
        <taxon>Neopterygii</taxon>
        <taxon>Teleostei</taxon>
        <taxon>Anguilliformes</taxon>
        <taxon>Synaphobranchidae</taxon>
        <taxon>Synaphobranchus</taxon>
    </lineage>
</organism>
<evidence type="ECO:0000313" key="2">
    <source>
        <dbReference type="EMBL" id="KAJ8341685.1"/>
    </source>
</evidence>
<evidence type="ECO:0000313" key="3">
    <source>
        <dbReference type="Proteomes" id="UP001152622"/>
    </source>
</evidence>
<evidence type="ECO:0000256" key="1">
    <source>
        <dbReference type="SAM" id="MobiDB-lite"/>
    </source>
</evidence>